<protein>
    <submittedName>
        <fullName evidence="10">Homeotic protein antennapedia</fullName>
    </submittedName>
</protein>
<dbReference type="SUPFAM" id="SSF46689">
    <property type="entry name" value="Homeodomain-like"/>
    <property type="match status" value="1"/>
</dbReference>
<dbReference type="GO" id="GO:0009952">
    <property type="term" value="P:anterior/posterior pattern specification"/>
    <property type="evidence" value="ECO:0007669"/>
    <property type="project" value="TreeGrafter"/>
</dbReference>
<dbReference type="Pfam" id="PF00046">
    <property type="entry name" value="Homeodomain"/>
    <property type="match status" value="1"/>
</dbReference>
<feature type="domain" description="Homeobox" evidence="9">
    <location>
        <begin position="235"/>
        <end position="295"/>
    </location>
</feature>
<evidence type="ECO:0000256" key="6">
    <source>
        <dbReference type="PROSITE-ProRule" id="PRU00108"/>
    </source>
</evidence>
<keyword evidence="4 6" id="KW-0371">Homeobox</keyword>
<dbReference type="CDD" id="cd00086">
    <property type="entry name" value="homeodomain"/>
    <property type="match status" value="1"/>
</dbReference>
<dbReference type="InterPro" id="IPR009057">
    <property type="entry name" value="Homeodomain-like_sf"/>
</dbReference>
<dbReference type="InterPro" id="IPR017970">
    <property type="entry name" value="Homeobox_CS"/>
</dbReference>
<comment type="caution">
    <text evidence="10">The sequence shown here is derived from an EMBL/GenBank/DDBJ whole genome shotgun (WGS) entry which is preliminary data.</text>
</comment>
<dbReference type="GO" id="GO:0000981">
    <property type="term" value="F:DNA-binding transcription factor activity, RNA polymerase II-specific"/>
    <property type="evidence" value="ECO:0007669"/>
    <property type="project" value="InterPro"/>
</dbReference>
<sequence length="313" mass="33905">MNPGLTVTKMDEGNYWYSNFYAPTAAAAAAAAAVVAGHHHHHHYSQATAENSNSSATLRSQSSTTSATTSVTSSTSALSASSPSSSAISSNVPFSYSQSVSHFANKHAGQTSNSNSIGQFGRNENGSTFEHGQFQLQAAGANPATNFFYSAASKYGRNLVGPLDFFGSPAAAAAAAAESLLVNQAYSCAAEAAVAVANQAGSANAFQASSVMLSPDDQIKRRSLFPWMKLTGKGGDQKRTRQTYSRNQTLELEKEFHFNRYLTRRRRQEIAAELCLTERQVKIWFQNRRMKWKKENKISVEPADSSTEKDLFE</sequence>
<feature type="region of interest" description="Disordered" evidence="8">
    <location>
        <begin position="42"/>
        <end position="85"/>
    </location>
</feature>
<dbReference type="PROSITE" id="PS00027">
    <property type="entry name" value="HOMEOBOX_1"/>
    <property type="match status" value="1"/>
</dbReference>
<feature type="region of interest" description="Disordered" evidence="8">
    <location>
        <begin position="105"/>
        <end position="124"/>
    </location>
</feature>
<dbReference type="OrthoDB" id="6159439at2759"/>
<dbReference type="InterPro" id="IPR001356">
    <property type="entry name" value="HD"/>
</dbReference>
<evidence type="ECO:0000256" key="3">
    <source>
        <dbReference type="ARBA" id="ARBA00023125"/>
    </source>
</evidence>
<evidence type="ECO:0000256" key="2">
    <source>
        <dbReference type="ARBA" id="ARBA00022473"/>
    </source>
</evidence>
<dbReference type="GO" id="GO:0000978">
    <property type="term" value="F:RNA polymerase II cis-regulatory region sequence-specific DNA binding"/>
    <property type="evidence" value="ECO:0007669"/>
    <property type="project" value="TreeGrafter"/>
</dbReference>
<feature type="DNA-binding region" description="Homeobox" evidence="6">
    <location>
        <begin position="237"/>
        <end position="296"/>
    </location>
</feature>
<keyword evidence="5 6" id="KW-0539">Nucleus</keyword>
<proteinExistence type="predicted"/>
<evidence type="ECO:0000256" key="7">
    <source>
        <dbReference type="RuleBase" id="RU000682"/>
    </source>
</evidence>
<comment type="subcellular location">
    <subcellularLocation>
        <location evidence="1 6 7">Nucleus</location>
    </subcellularLocation>
</comment>
<dbReference type="STRING" id="6336.A0A0V0RV61"/>
<dbReference type="PRINTS" id="PR00024">
    <property type="entry name" value="HOMEOBOX"/>
</dbReference>
<evidence type="ECO:0000256" key="5">
    <source>
        <dbReference type="ARBA" id="ARBA00023242"/>
    </source>
</evidence>
<keyword evidence="3 6" id="KW-0238">DNA-binding</keyword>
<dbReference type="InterPro" id="IPR050296">
    <property type="entry name" value="Antp_homeobox"/>
</dbReference>
<evidence type="ECO:0000313" key="10">
    <source>
        <dbReference type="EMBL" id="KRX18271.1"/>
    </source>
</evidence>
<keyword evidence="11" id="KW-1185">Reference proteome</keyword>
<evidence type="ECO:0000256" key="8">
    <source>
        <dbReference type="SAM" id="MobiDB-lite"/>
    </source>
</evidence>
<dbReference type="PANTHER" id="PTHR45659:SF4">
    <property type="entry name" value="HOMEOBOX PROTEIN ABDOMINAL-A"/>
    <property type="match status" value="1"/>
</dbReference>
<organism evidence="10 11">
    <name type="scientific">Trichinella nelsoni</name>
    <dbReference type="NCBI Taxonomy" id="6336"/>
    <lineage>
        <taxon>Eukaryota</taxon>
        <taxon>Metazoa</taxon>
        <taxon>Ecdysozoa</taxon>
        <taxon>Nematoda</taxon>
        <taxon>Enoplea</taxon>
        <taxon>Dorylaimia</taxon>
        <taxon>Trichinellida</taxon>
        <taxon>Trichinellidae</taxon>
        <taxon>Trichinella</taxon>
    </lineage>
</organism>
<dbReference type="GO" id="GO:0005634">
    <property type="term" value="C:nucleus"/>
    <property type="evidence" value="ECO:0007669"/>
    <property type="project" value="UniProtKB-SubCell"/>
</dbReference>
<evidence type="ECO:0000256" key="1">
    <source>
        <dbReference type="ARBA" id="ARBA00004123"/>
    </source>
</evidence>
<dbReference type="PANTHER" id="PTHR45659">
    <property type="entry name" value="HOMEOBOX PROTEIN HOX"/>
    <property type="match status" value="1"/>
</dbReference>
<dbReference type="Gene3D" id="1.10.10.60">
    <property type="entry name" value="Homeodomain-like"/>
    <property type="match status" value="1"/>
</dbReference>
<dbReference type="Proteomes" id="UP000054630">
    <property type="component" value="Unassembled WGS sequence"/>
</dbReference>
<name>A0A0V0RV61_9BILA</name>
<dbReference type="GO" id="GO:0000122">
    <property type="term" value="P:negative regulation of transcription by RNA polymerase II"/>
    <property type="evidence" value="ECO:0007669"/>
    <property type="project" value="TreeGrafter"/>
</dbReference>
<dbReference type="AlphaFoldDB" id="A0A0V0RV61"/>
<dbReference type="SMART" id="SM00389">
    <property type="entry name" value="HOX"/>
    <property type="match status" value="1"/>
</dbReference>
<evidence type="ECO:0000256" key="4">
    <source>
        <dbReference type="ARBA" id="ARBA00023155"/>
    </source>
</evidence>
<dbReference type="EMBL" id="JYDL01000075">
    <property type="protein sequence ID" value="KRX18271.1"/>
    <property type="molecule type" value="Genomic_DNA"/>
</dbReference>
<dbReference type="InterPro" id="IPR020479">
    <property type="entry name" value="HD_metazoa"/>
</dbReference>
<dbReference type="PROSITE" id="PS50071">
    <property type="entry name" value="HOMEOBOX_2"/>
    <property type="match status" value="1"/>
</dbReference>
<reference evidence="10 11" key="1">
    <citation type="submission" date="2015-01" db="EMBL/GenBank/DDBJ databases">
        <title>Evolution of Trichinella species and genotypes.</title>
        <authorList>
            <person name="Korhonen P.K."/>
            <person name="Edoardo P."/>
            <person name="Giuseppe L.R."/>
            <person name="Gasser R.B."/>
        </authorList>
    </citation>
    <scope>NUCLEOTIDE SEQUENCE [LARGE SCALE GENOMIC DNA]</scope>
    <source>
        <strain evidence="10">ISS37</strain>
    </source>
</reference>
<feature type="compositionally biased region" description="Low complexity" evidence="8">
    <location>
        <begin position="52"/>
        <end position="85"/>
    </location>
</feature>
<keyword evidence="2" id="KW-0217">Developmental protein</keyword>
<accession>A0A0V0RV61</accession>
<gene>
    <name evidence="10" type="primary">Antp</name>
    <name evidence="10" type="ORF">T07_12885</name>
</gene>
<evidence type="ECO:0000259" key="9">
    <source>
        <dbReference type="PROSITE" id="PS50071"/>
    </source>
</evidence>
<evidence type="ECO:0000313" key="11">
    <source>
        <dbReference type="Proteomes" id="UP000054630"/>
    </source>
</evidence>